<sequence length="57" mass="6225">MASYPDPLVVERTVWHADARAGEPHVQVFLSPIDFDALSDKIEALAMLRGAGWDAST</sequence>
<evidence type="ECO:0000313" key="1">
    <source>
        <dbReference type="EMBL" id="MFD1233432.1"/>
    </source>
</evidence>
<dbReference type="Proteomes" id="UP001597182">
    <property type="component" value="Unassembled WGS sequence"/>
</dbReference>
<name>A0ABW3VED0_9PSEU</name>
<dbReference type="EMBL" id="JBHTMB010000062">
    <property type="protein sequence ID" value="MFD1233432.1"/>
    <property type="molecule type" value="Genomic_DNA"/>
</dbReference>
<reference evidence="2" key="1">
    <citation type="journal article" date="2019" name="Int. J. Syst. Evol. Microbiol.">
        <title>The Global Catalogue of Microorganisms (GCM) 10K type strain sequencing project: providing services to taxonomists for standard genome sequencing and annotation.</title>
        <authorList>
            <consortium name="The Broad Institute Genomics Platform"/>
            <consortium name="The Broad Institute Genome Sequencing Center for Infectious Disease"/>
            <person name="Wu L."/>
            <person name="Ma J."/>
        </authorList>
    </citation>
    <scope>NUCLEOTIDE SEQUENCE [LARGE SCALE GENOMIC DNA]</scope>
    <source>
        <strain evidence="2">CCUG 49018</strain>
    </source>
</reference>
<proteinExistence type="predicted"/>
<protein>
    <submittedName>
        <fullName evidence="1">Uncharacterized protein</fullName>
    </submittedName>
</protein>
<organism evidence="1 2">
    <name type="scientific">Pseudonocardia benzenivorans</name>
    <dbReference type="NCBI Taxonomy" id="228005"/>
    <lineage>
        <taxon>Bacteria</taxon>
        <taxon>Bacillati</taxon>
        <taxon>Actinomycetota</taxon>
        <taxon>Actinomycetes</taxon>
        <taxon>Pseudonocardiales</taxon>
        <taxon>Pseudonocardiaceae</taxon>
        <taxon>Pseudonocardia</taxon>
    </lineage>
</organism>
<keyword evidence="2" id="KW-1185">Reference proteome</keyword>
<gene>
    <name evidence="1" type="ORF">ACFQ34_09075</name>
</gene>
<dbReference type="RefSeq" id="WP_339122852.1">
    <property type="nucleotide sequence ID" value="NZ_JBHTMB010000062.1"/>
</dbReference>
<accession>A0ABW3VED0</accession>
<evidence type="ECO:0000313" key="2">
    <source>
        <dbReference type="Proteomes" id="UP001597182"/>
    </source>
</evidence>
<comment type="caution">
    <text evidence="1">The sequence shown here is derived from an EMBL/GenBank/DDBJ whole genome shotgun (WGS) entry which is preliminary data.</text>
</comment>